<sequence>MNPTTIETLHQEASLYIREELKDATLPERLSAYISEEEELVDVIAKTEHLLSMYIKGGEYFFGHVSADI</sequence>
<dbReference type="Proteomes" id="UP000185944">
    <property type="component" value="Unassembled WGS sequence"/>
</dbReference>
<dbReference type="EMBL" id="LTDL01000014">
    <property type="protein sequence ID" value="OAG31625.1"/>
    <property type="molecule type" value="Genomic_DNA"/>
</dbReference>
<comment type="caution">
    <text evidence="1">The sequence shown here is derived from an EMBL/GenBank/DDBJ whole genome shotgun (WGS) entry which is preliminary data.</text>
</comment>
<name>A0A177EI25_9MICR</name>
<keyword evidence="2" id="KW-1185">Reference proteome</keyword>
<proteinExistence type="predicted"/>
<gene>
    <name evidence="1" type="ORF">NEDG_00100</name>
</gene>
<dbReference type="GeneID" id="93646450"/>
<protein>
    <submittedName>
        <fullName evidence="1">Uncharacterized protein</fullName>
    </submittedName>
</protein>
<organism evidence="1 2">
    <name type="scientific">Nematocida displodere</name>
    <dbReference type="NCBI Taxonomy" id="1805483"/>
    <lineage>
        <taxon>Eukaryota</taxon>
        <taxon>Fungi</taxon>
        <taxon>Fungi incertae sedis</taxon>
        <taxon>Microsporidia</taxon>
        <taxon>Nematocida</taxon>
    </lineage>
</organism>
<evidence type="ECO:0000313" key="1">
    <source>
        <dbReference type="EMBL" id="OAG31625.1"/>
    </source>
</evidence>
<accession>A0A177EI25</accession>
<reference evidence="1 2" key="1">
    <citation type="submission" date="2016-02" db="EMBL/GenBank/DDBJ databases">
        <title>Discovery of a natural microsporidian pathogen with a broad tissue tropism in Caenorhabditis elegans.</title>
        <authorList>
            <person name="Luallen R.J."/>
            <person name="Reinke A.W."/>
            <person name="Tong L."/>
            <person name="Botts M.R."/>
            <person name="Felix M.-A."/>
            <person name="Troemel E.R."/>
        </authorList>
    </citation>
    <scope>NUCLEOTIDE SEQUENCE [LARGE SCALE GENOMIC DNA]</scope>
    <source>
        <strain evidence="1 2">JUm2807</strain>
    </source>
</reference>
<dbReference type="RefSeq" id="XP_067545226.1">
    <property type="nucleotide sequence ID" value="XM_067687518.1"/>
</dbReference>
<dbReference type="AlphaFoldDB" id="A0A177EI25"/>
<evidence type="ECO:0000313" key="2">
    <source>
        <dbReference type="Proteomes" id="UP000185944"/>
    </source>
</evidence>
<dbReference type="VEuPathDB" id="MicrosporidiaDB:NEDG_00100"/>